<feature type="transmembrane region" description="Helical" evidence="6">
    <location>
        <begin position="35"/>
        <end position="56"/>
    </location>
</feature>
<evidence type="ECO:0000256" key="3">
    <source>
        <dbReference type="ARBA" id="ARBA00022692"/>
    </source>
</evidence>
<dbReference type="InterPro" id="IPR007267">
    <property type="entry name" value="GtrA_DPMS_TM"/>
</dbReference>
<dbReference type="EMBL" id="QWFX01000013">
    <property type="protein sequence ID" value="RIJ28400.1"/>
    <property type="molecule type" value="Genomic_DNA"/>
</dbReference>
<evidence type="ECO:0000256" key="6">
    <source>
        <dbReference type="SAM" id="Phobius"/>
    </source>
</evidence>
<evidence type="ECO:0000259" key="7">
    <source>
        <dbReference type="Pfam" id="PF04138"/>
    </source>
</evidence>
<evidence type="ECO:0000256" key="4">
    <source>
        <dbReference type="ARBA" id="ARBA00022989"/>
    </source>
</evidence>
<organism evidence="8 9">
    <name type="scientific">Henriciella mobilis</name>
    <dbReference type="NCBI Taxonomy" id="2305467"/>
    <lineage>
        <taxon>Bacteria</taxon>
        <taxon>Pseudomonadati</taxon>
        <taxon>Pseudomonadota</taxon>
        <taxon>Alphaproteobacteria</taxon>
        <taxon>Hyphomonadales</taxon>
        <taxon>Hyphomonadaceae</taxon>
        <taxon>Henriciella</taxon>
    </lineage>
</organism>
<feature type="transmembrane region" description="Helical" evidence="6">
    <location>
        <begin position="106"/>
        <end position="126"/>
    </location>
</feature>
<sequence>MVSREFLYFLLTGGFAALCNWLSRMVLSAYMSLEIAIVVAYLIGMAVAYTLFRILVFQKSGRRVSSEFTRFALVNVVALVQVWLVTIGLADYLLPAIGWTWRPEDIAHAAGVASPVLTSYLGHRYFTFGPRAKKDV</sequence>
<dbReference type="PANTHER" id="PTHR38459:SF1">
    <property type="entry name" value="PROPHAGE BACTOPRENOL-LINKED GLUCOSE TRANSLOCASE HOMOLOG"/>
    <property type="match status" value="1"/>
</dbReference>
<evidence type="ECO:0000313" key="8">
    <source>
        <dbReference type="EMBL" id="RIJ28400.1"/>
    </source>
</evidence>
<dbReference type="GO" id="GO:0005886">
    <property type="term" value="C:plasma membrane"/>
    <property type="evidence" value="ECO:0007669"/>
    <property type="project" value="TreeGrafter"/>
</dbReference>
<evidence type="ECO:0000313" key="9">
    <source>
        <dbReference type="Proteomes" id="UP000266385"/>
    </source>
</evidence>
<dbReference type="RefSeq" id="WP_119376936.1">
    <property type="nucleotide sequence ID" value="NZ_QWFX01000013.1"/>
</dbReference>
<dbReference type="InterPro" id="IPR051401">
    <property type="entry name" value="GtrA_CellWall_Glycosyl"/>
</dbReference>
<dbReference type="OrthoDB" id="7060875at2"/>
<dbReference type="Pfam" id="PF04138">
    <property type="entry name" value="GtrA_DPMS_TM"/>
    <property type="match status" value="1"/>
</dbReference>
<comment type="subcellular location">
    <subcellularLocation>
        <location evidence="1">Membrane</location>
        <topology evidence="1">Multi-pass membrane protein</topology>
    </subcellularLocation>
</comment>
<name>A0A399RAD1_9PROT</name>
<evidence type="ECO:0000256" key="1">
    <source>
        <dbReference type="ARBA" id="ARBA00004141"/>
    </source>
</evidence>
<feature type="transmembrane region" description="Helical" evidence="6">
    <location>
        <begin position="68"/>
        <end position="94"/>
    </location>
</feature>
<evidence type="ECO:0000256" key="2">
    <source>
        <dbReference type="ARBA" id="ARBA00009399"/>
    </source>
</evidence>
<dbReference type="AlphaFoldDB" id="A0A399RAD1"/>
<dbReference type="GO" id="GO:0000271">
    <property type="term" value="P:polysaccharide biosynthetic process"/>
    <property type="evidence" value="ECO:0007669"/>
    <property type="project" value="InterPro"/>
</dbReference>
<comment type="caution">
    <text evidence="8">The sequence shown here is derived from an EMBL/GenBank/DDBJ whole genome shotgun (WGS) entry which is preliminary data.</text>
</comment>
<keyword evidence="5 6" id="KW-0472">Membrane</keyword>
<comment type="similarity">
    <text evidence="2">Belongs to the GtrA family.</text>
</comment>
<keyword evidence="9" id="KW-1185">Reference proteome</keyword>
<proteinExistence type="inferred from homology"/>
<protein>
    <submittedName>
        <fullName evidence="8">GtrA family protein</fullName>
    </submittedName>
</protein>
<gene>
    <name evidence="8" type="ORF">D1223_13505</name>
</gene>
<keyword evidence="3 6" id="KW-0812">Transmembrane</keyword>
<evidence type="ECO:0000256" key="5">
    <source>
        <dbReference type="ARBA" id="ARBA00023136"/>
    </source>
</evidence>
<dbReference type="PANTHER" id="PTHR38459">
    <property type="entry name" value="PROPHAGE BACTOPRENOL-LINKED GLUCOSE TRANSLOCASE HOMOLOG"/>
    <property type="match status" value="1"/>
</dbReference>
<accession>A0A399RAD1</accession>
<feature type="transmembrane region" description="Helical" evidence="6">
    <location>
        <begin position="7"/>
        <end position="23"/>
    </location>
</feature>
<feature type="domain" description="GtrA/DPMS transmembrane" evidence="7">
    <location>
        <begin position="9"/>
        <end position="128"/>
    </location>
</feature>
<dbReference type="Proteomes" id="UP000266385">
    <property type="component" value="Unassembled WGS sequence"/>
</dbReference>
<keyword evidence="4 6" id="KW-1133">Transmembrane helix</keyword>
<reference evidence="8 9" key="1">
    <citation type="submission" date="2018-08" db="EMBL/GenBank/DDBJ databases">
        <title>Henriciella mobilis sp. nov., isolated from seawater.</title>
        <authorList>
            <person name="Cheng H."/>
            <person name="Wu Y.-H."/>
            <person name="Xu X.-W."/>
            <person name="Guo L.-L."/>
        </authorList>
    </citation>
    <scope>NUCLEOTIDE SEQUENCE [LARGE SCALE GENOMIC DNA]</scope>
    <source>
        <strain evidence="8 9">JN25</strain>
    </source>
</reference>